<dbReference type="EMBL" id="CAMAPE010000050">
    <property type="protein sequence ID" value="CAH9106790.1"/>
    <property type="molecule type" value="Genomic_DNA"/>
</dbReference>
<accession>A0A9P1EIL3</accession>
<reference evidence="1" key="1">
    <citation type="submission" date="2022-07" db="EMBL/GenBank/DDBJ databases">
        <authorList>
            <person name="Macas J."/>
            <person name="Novak P."/>
            <person name="Neumann P."/>
        </authorList>
    </citation>
    <scope>NUCLEOTIDE SEQUENCE</scope>
</reference>
<organism evidence="1 2">
    <name type="scientific">Cuscuta europaea</name>
    <name type="common">European dodder</name>
    <dbReference type="NCBI Taxonomy" id="41803"/>
    <lineage>
        <taxon>Eukaryota</taxon>
        <taxon>Viridiplantae</taxon>
        <taxon>Streptophyta</taxon>
        <taxon>Embryophyta</taxon>
        <taxon>Tracheophyta</taxon>
        <taxon>Spermatophyta</taxon>
        <taxon>Magnoliopsida</taxon>
        <taxon>eudicotyledons</taxon>
        <taxon>Gunneridae</taxon>
        <taxon>Pentapetalae</taxon>
        <taxon>asterids</taxon>
        <taxon>lamiids</taxon>
        <taxon>Solanales</taxon>
        <taxon>Convolvulaceae</taxon>
        <taxon>Cuscuteae</taxon>
        <taxon>Cuscuta</taxon>
        <taxon>Cuscuta subgen. Cuscuta</taxon>
    </lineage>
</organism>
<dbReference type="AlphaFoldDB" id="A0A9P1EIL3"/>
<evidence type="ECO:0000313" key="1">
    <source>
        <dbReference type="EMBL" id="CAH9106790.1"/>
    </source>
</evidence>
<keyword evidence="2" id="KW-1185">Reference proteome</keyword>
<protein>
    <submittedName>
        <fullName evidence="1">Uncharacterized protein</fullName>
    </submittedName>
</protein>
<dbReference type="Proteomes" id="UP001152484">
    <property type="component" value="Unassembled WGS sequence"/>
</dbReference>
<name>A0A9P1EIL3_CUSEU</name>
<gene>
    <name evidence="1" type="ORF">CEURO_LOCUS17461</name>
</gene>
<proteinExistence type="predicted"/>
<sequence>MRLYSLQLRGGEFLSVNLKGERRRLAVEGGEFRRSISYAVAGRRGIVAEFRTWKIRQSEIWKFESDDGNQEMFVNAPKGEQQGERMSREELICLDSMTSV</sequence>
<comment type="caution">
    <text evidence="1">The sequence shown here is derived from an EMBL/GenBank/DDBJ whole genome shotgun (WGS) entry which is preliminary data.</text>
</comment>
<evidence type="ECO:0000313" key="2">
    <source>
        <dbReference type="Proteomes" id="UP001152484"/>
    </source>
</evidence>